<accession>A0A6G0WI72</accession>
<proteinExistence type="predicted"/>
<dbReference type="Pfam" id="PF04892">
    <property type="entry name" value="VanZ"/>
    <property type="match status" value="1"/>
</dbReference>
<keyword evidence="4" id="KW-1185">Reference proteome</keyword>
<evidence type="ECO:0000256" key="1">
    <source>
        <dbReference type="SAM" id="Phobius"/>
    </source>
</evidence>
<feature type="transmembrane region" description="Helical" evidence="1">
    <location>
        <begin position="63"/>
        <end position="83"/>
    </location>
</feature>
<dbReference type="VEuPathDB" id="FungiDB:AeMF1_021073"/>
<evidence type="ECO:0000313" key="3">
    <source>
        <dbReference type="EMBL" id="KAF0726906.1"/>
    </source>
</evidence>
<dbReference type="Proteomes" id="UP000481153">
    <property type="component" value="Unassembled WGS sequence"/>
</dbReference>
<feature type="transmembrane region" description="Helical" evidence="1">
    <location>
        <begin position="95"/>
        <end position="119"/>
    </location>
</feature>
<protein>
    <recommendedName>
        <fullName evidence="2">VanZ-like domain-containing protein</fullName>
    </recommendedName>
</protein>
<keyword evidence="1" id="KW-0472">Membrane</keyword>
<feature type="transmembrane region" description="Helical" evidence="1">
    <location>
        <begin position="7"/>
        <end position="25"/>
    </location>
</feature>
<dbReference type="InterPro" id="IPR006976">
    <property type="entry name" value="VanZ-like"/>
</dbReference>
<sequence length="130" mass="14775">MMLQLRLIWQVVAWIGVGLLLYLSLTPRPVEIPVEHGDKYGHTLAYFVLTIWWAQLRINRWHLVGAFIALGVAIEFAQGWTGYRSFDYYDMVGNTVGVLFGALLAGLVPNLLHAIDAVFHHKTTQHFKSI</sequence>
<comment type="caution">
    <text evidence="3">The sequence shown here is derived from an EMBL/GenBank/DDBJ whole genome shotgun (WGS) entry which is preliminary data.</text>
</comment>
<name>A0A6G0WI72_9STRA</name>
<reference evidence="3 4" key="1">
    <citation type="submission" date="2019-07" db="EMBL/GenBank/DDBJ databases">
        <title>Genomics analysis of Aphanomyces spp. identifies a new class of oomycete effector associated with host adaptation.</title>
        <authorList>
            <person name="Gaulin E."/>
        </authorList>
    </citation>
    <scope>NUCLEOTIDE SEQUENCE [LARGE SCALE GENOMIC DNA]</scope>
    <source>
        <strain evidence="3 4">ATCC 201684</strain>
    </source>
</reference>
<feature type="transmembrane region" description="Helical" evidence="1">
    <location>
        <begin position="40"/>
        <end position="56"/>
    </location>
</feature>
<organism evidence="3 4">
    <name type="scientific">Aphanomyces euteiches</name>
    <dbReference type="NCBI Taxonomy" id="100861"/>
    <lineage>
        <taxon>Eukaryota</taxon>
        <taxon>Sar</taxon>
        <taxon>Stramenopiles</taxon>
        <taxon>Oomycota</taxon>
        <taxon>Saprolegniomycetes</taxon>
        <taxon>Saprolegniales</taxon>
        <taxon>Verrucalvaceae</taxon>
        <taxon>Aphanomyces</taxon>
    </lineage>
</organism>
<gene>
    <name evidence="3" type="ORF">Ae201684_014900</name>
</gene>
<feature type="domain" description="VanZ-like" evidence="2">
    <location>
        <begin position="44"/>
        <end position="107"/>
    </location>
</feature>
<evidence type="ECO:0000259" key="2">
    <source>
        <dbReference type="Pfam" id="PF04892"/>
    </source>
</evidence>
<keyword evidence="1" id="KW-0812">Transmembrane</keyword>
<keyword evidence="1" id="KW-1133">Transmembrane helix</keyword>
<dbReference type="EMBL" id="VJMJ01000204">
    <property type="protein sequence ID" value="KAF0726906.1"/>
    <property type="molecule type" value="Genomic_DNA"/>
</dbReference>
<dbReference type="PANTHER" id="PTHR28008">
    <property type="entry name" value="DOMAIN PROTEIN, PUTATIVE (AFU_ORTHOLOGUE AFUA_3G10980)-RELATED"/>
    <property type="match status" value="1"/>
</dbReference>
<dbReference type="AlphaFoldDB" id="A0A6G0WI72"/>
<dbReference type="PANTHER" id="PTHR28008:SF1">
    <property type="entry name" value="DOMAIN PROTEIN, PUTATIVE (AFU_ORTHOLOGUE AFUA_3G10980)-RELATED"/>
    <property type="match status" value="1"/>
</dbReference>
<evidence type="ECO:0000313" key="4">
    <source>
        <dbReference type="Proteomes" id="UP000481153"/>
    </source>
</evidence>